<sequence length="360" mass="39253">MGAGPRTLRRRTGRLQAVSQRLLRHLARLDADRDGRRFRAAHRPHHLGLRPRFLRRCHEPRLPHRRHCRCLRRSPQRPARGQPVRHERQVRRRRQRGRGGHLPVRPEVRLQGRIAVVTGAGLGIGKATALRFAEEGARLVLAERDEARLAEVTAQVRDLGAEALPVPCDVTDEASVANLASEAATLGPVSILVNNVGGGRSGRIADLSVADWDHTMTLSLRSMFLCTRAFVPVMQAQGHGRIVCLSSGARNGTVWNAFHVGASAYSTAKAGVTGFVRALAIELADHGITINAVAPGPIDTELAGPYLKKMHDDGLEYSPIRMTPLHRLGTPREVADAVLFLASDEASYVTGTTLDVTGGR</sequence>
<dbReference type="InterPro" id="IPR002347">
    <property type="entry name" value="SDR_fam"/>
</dbReference>
<dbReference type="InterPro" id="IPR036291">
    <property type="entry name" value="NAD(P)-bd_dom_sf"/>
</dbReference>
<dbReference type="PRINTS" id="PR00080">
    <property type="entry name" value="SDRFAMILY"/>
</dbReference>
<proteinExistence type="inferred from homology"/>
<dbReference type="Pfam" id="PF13561">
    <property type="entry name" value="adh_short_C2"/>
    <property type="match status" value="1"/>
</dbReference>
<protein>
    <submittedName>
        <fullName evidence="3">SDR family oxidoreductase</fullName>
    </submittedName>
</protein>
<dbReference type="InterPro" id="IPR050259">
    <property type="entry name" value="SDR"/>
</dbReference>
<evidence type="ECO:0000313" key="3">
    <source>
        <dbReference type="EMBL" id="MBF9149422.1"/>
    </source>
</evidence>
<reference evidence="3 4" key="1">
    <citation type="submission" date="2020-11" db="EMBL/GenBank/DDBJ databases">
        <title>The genome sequence of Novosphingobium sp. 1Y9A.</title>
        <authorList>
            <person name="Liu Y."/>
        </authorList>
    </citation>
    <scope>NUCLEOTIDE SEQUENCE [LARGE SCALE GENOMIC DNA]</scope>
    <source>
        <strain evidence="3 4">1Y9A</strain>
    </source>
</reference>
<organism evidence="3 4">
    <name type="scientific">Novosphingobium jiangmenense</name>
    <dbReference type="NCBI Taxonomy" id="2791981"/>
    <lineage>
        <taxon>Bacteria</taxon>
        <taxon>Pseudomonadati</taxon>
        <taxon>Pseudomonadota</taxon>
        <taxon>Alphaproteobacteria</taxon>
        <taxon>Sphingomonadales</taxon>
        <taxon>Sphingomonadaceae</taxon>
        <taxon>Novosphingobium</taxon>
    </lineage>
</organism>
<evidence type="ECO:0000256" key="1">
    <source>
        <dbReference type="ARBA" id="ARBA00006484"/>
    </source>
</evidence>
<evidence type="ECO:0000256" key="2">
    <source>
        <dbReference type="SAM" id="MobiDB-lite"/>
    </source>
</evidence>
<feature type="region of interest" description="Disordered" evidence="2">
    <location>
        <begin position="72"/>
        <end position="103"/>
    </location>
</feature>
<dbReference type="PANTHER" id="PTHR42879">
    <property type="entry name" value="3-OXOACYL-(ACYL-CARRIER-PROTEIN) REDUCTASE"/>
    <property type="match status" value="1"/>
</dbReference>
<keyword evidence="4" id="KW-1185">Reference proteome</keyword>
<dbReference type="Gene3D" id="3.40.50.720">
    <property type="entry name" value="NAD(P)-binding Rossmann-like Domain"/>
    <property type="match status" value="1"/>
</dbReference>
<dbReference type="EMBL" id="JADQDC010000001">
    <property type="protein sequence ID" value="MBF9149422.1"/>
    <property type="molecule type" value="Genomic_DNA"/>
</dbReference>
<accession>A0ABS0HAW6</accession>
<comment type="similarity">
    <text evidence="1">Belongs to the short-chain dehydrogenases/reductases (SDR) family.</text>
</comment>
<dbReference type="PANTHER" id="PTHR42879:SF2">
    <property type="entry name" value="3-OXOACYL-[ACYL-CARRIER-PROTEIN] REDUCTASE FABG"/>
    <property type="match status" value="1"/>
</dbReference>
<dbReference type="CDD" id="cd05233">
    <property type="entry name" value="SDR_c"/>
    <property type="match status" value="1"/>
</dbReference>
<dbReference type="PRINTS" id="PR00081">
    <property type="entry name" value="GDHRDH"/>
</dbReference>
<evidence type="ECO:0000313" key="4">
    <source>
        <dbReference type="Proteomes" id="UP000600799"/>
    </source>
</evidence>
<comment type="caution">
    <text evidence="3">The sequence shown here is derived from an EMBL/GenBank/DDBJ whole genome shotgun (WGS) entry which is preliminary data.</text>
</comment>
<gene>
    <name evidence="3" type="ORF">I2488_00260</name>
</gene>
<dbReference type="Proteomes" id="UP000600799">
    <property type="component" value="Unassembled WGS sequence"/>
</dbReference>
<name>A0ABS0HAW6_9SPHN</name>
<dbReference type="SUPFAM" id="SSF51735">
    <property type="entry name" value="NAD(P)-binding Rossmann-fold domains"/>
    <property type="match status" value="1"/>
</dbReference>
<feature type="compositionally biased region" description="Basic residues" evidence="2">
    <location>
        <begin position="88"/>
        <end position="99"/>
    </location>
</feature>